<dbReference type="Gene3D" id="1.25.40.20">
    <property type="entry name" value="Ankyrin repeat-containing domain"/>
    <property type="match status" value="1"/>
</dbReference>
<feature type="non-terminal residue" evidence="1">
    <location>
        <position position="330"/>
    </location>
</feature>
<organism evidence="1">
    <name type="scientific">Trepomonas sp. PC1</name>
    <dbReference type="NCBI Taxonomy" id="1076344"/>
    <lineage>
        <taxon>Eukaryota</taxon>
        <taxon>Metamonada</taxon>
        <taxon>Diplomonadida</taxon>
        <taxon>Hexamitidae</taxon>
        <taxon>Hexamitinae</taxon>
        <taxon>Trepomonas</taxon>
    </lineage>
</organism>
<dbReference type="AlphaFoldDB" id="A0A146KCC9"/>
<name>A0A146KCC9_9EUKA</name>
<protein>
    <submittedName>
        <fullName evidence="1">Kinase, NEK</fullName>
    </submittedName>
</protein>
<sequence length="330" mass="39134">NRGQTALMYAAKFDYVHFVRQLQLEYKLIDNKMMTALMHAACQGSVKSATYLHSELQMKDIDGRTALIWAGINTFPQMIPLLKSEFGLQDQNGISALMQFVQSSEQSQFDLSLVEAEAGLTGEKGETALQYAVEILWHYDENPLQLEKYKRRLNFSLLTEKEIAKAKIQPQFWHLFLYQDTLPQLMRYCKENWPFVLVSAIQQQKCSLLAGITEKEITKYFVFDDKFIVQLKSDKCAKQMIEYYPQLLLENTQKIKQFYQIQKQSIKSVLKQFYQNQQHLYQINWFKLLNRFKELEKDRKQVVDCFNREKLFNDTNWSIQALYQIFQLQW</sequence>
<proteinExistence type="predicted"/>
<dbReference type="InterPro" id="IPR036770">
    <property type="entry name" value="Ankyrin_rpt-contain_sf"/>
</dbReference>
<dbReference type="EMBL" id="GDID01002164">
    <property type="protein sequence ID" value="JAP94442.1"/>
    <property type="molecule type" value="Transcribed_RNA"/>
</dbReference>
<dbReference type="InterPro" id="IPR002110">
    <property type="entry name" value="Ankyrin_rpt"/>
</dbReference>
<gene>
    <name evidence="1" type="ORF">TPC1_12902</name>
</gene>
<dbReference type="GO" id="GO:0016301">
    <property type="term" value="F:kinase activity"/>
    <property type="evidence" value="ECO:0007669"/>
    <property type="project" value="UniProtKB-KW"/>
</dbReference>
<evidence type="ECO:0000313" key="1">
    <source>
        <dbReference type="EMBL" id="JAP94442.1"/>
    </source>
</evidence>
<dbReference type="PANTHER" id="PTHR24120">
    <property type="entry name" value="GH07239P"/>
    <property type="match status" value="1"/>
</dbReference>
<dbReference type="SUPFAM" id="SSF48403">
    <property type="entry name" value="Ankyrin repeat"/>
    <property type="match status" value="1"/>
</dbReference>
<feature type="non-terminal residue" evidence="1">
    <location>
        <position position="1"/>
    </location>
</feature>
<keyword evidence="1" id="KW-0418">Kinase</keyword>
<dbReference type="PANTHER" id="PTHR24120:SF4">
    <property type="entry name" value="GH07239P"/>
    <property type="match status" value="1"/>
</dbReference>
<reference evidence="1" key="1">
    <citation type="submission" date="2015-07" db="EMBL/GenBank/DDBJ databases">
        <title>Adaptation to a free-living lifestyle via gene acquisitions in the diplomonad Trepomonas sp. PC1.</title>
        <authorList>
            <person name="Xu F."/>
            <person name="Jerlstrom-Hultqvist J."/>
            <person name="Kolisko M."/>
            <person name="Simpson A.G.B."/>
            <person name="Roger A.J."/>
            <person name="Svard S.G."/>
            <person name="Andersson J.O."/>
        </authorList>
    </citation>
    <scope>NUCLEOTIDE SEQUENCE</scope>
    <source>
        <strain evidence="1">PC1</strain>
    </source>
</reference>
<keyword evidence="1" id="KW-0808">Transferase</keyword>
<accession>A0A146KCC9</accession>
<dbReference type="Pfam" id="PF12796">
    <property type="entry name" value="Ank_2"/>
    <property type="match status" value="1"/>
</dbReference>